<dbReference type="InterPro" id="IPR058649">
    <property type="entry name" value="CzcB_C"/>
</dbReference>
<name>A0AA37TK77_9HYPH</name>
<feature type="domain" description="CusB-like beta-barrel" evidence="8">
    <location>
        <begin position="268"/>
        <end position="340"/>
    </location>
</feature>
<dbReference type="Proteomes" id="UP001157440">
    <property type="component" value="Unassembled WGS sequence"/>
</dbReference>
<dbReference type="Gene3D" id="2.40.420.20">
    <property type="match status" value="1"/>
</dbReference>
<dbReference type="AlphaFoldDB" id="A0AA37TK77"/>
<feature type="transmembrane region" description="Helical" evidence="6">
    <location>
        <begin position="12"/>
        <end position="33"/>
    </location>
</feature>
<keyword evidence="3" id="KW-0862">Zinc</keyword>
<organism evidence="11 12">
    <name type="scientific">Methylobacterium tardum</name>
    <dbReference type="NCBI Taxonomy" id="374432"/>
    <lineage>
        <taxon>Bacteria</taxon>
        <taxon>Pseudomonadati</taxon>
        <taxon>Pseudomonadota</taxon>
        <taxon>Alphaproteobacteria</taxon>
        <taxon>Hyphomicrobiales</taxon>
        <taxon>Methylobacteriaceae</taxon>
        <taxon>Methylobacterium</taxon>
    </lineage>
</organism>
<gene>
    <name evidence="11" type="ORF">GCM10007890_44690</name>
</gene>
<comment type="similarity">
    <text evidence="1">Belongs to the membrane fusion protein (MFP) (TC 8.A.1) family.</text>
</comment>
<evidence type="ECO:0000256" key="5">
    <source>
        <dbReference type="ARBA" id="ARBA00058766"/>
    </source>
</evidence>
<evidence type="ECO:0000259" key="9">
    <source>
        <dbReference type="Pfam" id="PF25973"/>
    </source>
</evidence>
<protein>
    <submittedName>
        <fullName evidence="11">Secretion protein HlyD</fullName>
    </submittedName>
</protein>
<dbReference type="Pfam" id="PF25954">
    <property type="entry name" value="Beta-barrel_RND_2"/>
    <property type="match status" value="1"/>
</dbReference>
<dbReference type="InterPro" id="IPR058792">
    <property type="entry name" value="Beta-barrel_RND_2"/>
</dbReference>
<dbReference type="EMBL" id="BSPL01000023">
    <property type="protein sequence ID" value="GLS72454.1"/>
    <property type="molecule type" value="Genomic_DNA"/>
</dbReference>
<evidence type="ECO:0000256" key="6">
    <source>
        <dbReference type="SAM" id="Phobius"/>
    </source>
</evidence>
<reference evidence="12" key="1">
    <citation type="journal article" date="2019" name="Int. J. Syst. Evol. Microbiol.">
        <title>The Global Catalogue of Microorganisms (GCM) 10K type strain sequencing project: providing services to taxonomists for standard genome sequencing and annotation.</title>
        <authorList>
            <consortium name="The Broad Institute Genomics Platform"/>
            <consortium name="The Broad Institute Genome Sequencing Center for Infectious Disease"/>
            <person name="Wu L."/>
            <person name="Ma J."/>
        </authorList>
    </citation>
    <scope>NUCLEOTIDE SEQUENCE [LARGE SCALE GENOMIC DNA]</scope>
    <source>
        <strain evidence="12">NBRC 103632</strain>
    </source>
</reference>
<dbReference type="InterPro" id="IPR058648">
    <property type="entry name" value="HH_CzcB-like"/>
</dbReference>
<keyword evidence="6" id="KW-0472">Membrane</keyword>
<evidence type="ECO:0000256" key="3">
    <source>
        <dbReference type="ARBA" id="ARBA00022833"/>
    </source>
</evidence>
<feature type="domain" description="CzcB-like barrel-sandwich hybrid" evidence="9">
    <location>
        <begin position="111"/>
        <end position="255"/>
    </location>
</feature>
<dbReference type="GO" id="GO:0046686">
    <property type="term" value="P:response to cadmium ion"/>
    <property type="evidence" value="ECO:0007669"/>
    <property type="project" value="UniProtKB-KW"/>
</dbReference>
<feature type="domain" description="CzcB-like alpha-helical hairpin" evidence="7">
    <location>
        <begin position="149"/>
        <end position="207"/>
    </location>
</feature>
<dbReference type="PANTHER" id="PTHR30097">
    <property type="entry name" value="CATION EFFLUX SYSTEM PROTEIN CUSB"/>
    <property type="match status" value="1"/>
</dbReference>
<feature type="domain" description="CzcB-like C-terminal circularly permuted SH3-like" evidence="10">
    <location>
        <begin position="350"/>
        <end position="410"/>
    </location>
</feature>
<dbReference type="PANTHER" id="PTHR30097:SF4">
    <property type="entry name" value="SLR6042 PROTEIN"/>
    <property type="match status" value="1"/>
</dbReference>
<dbReference type="GO" id="GO:0046914">
    <property type="term" value="F:transition metal ion binding"/>
    <property type="evidence" value="ECO:0007669"/>
    <property type="project" value="TreeGrafter"/>
</dbReference>
<evidence type="ECO:0000313" key="12">
    <source>
        <dbReference type="Proteomes" id="UP001157440"/>
    </source>
</evidence>
<evidence type="ECO:0000256" key="2">
    <source>
        <dbReference type="ARBA" id="ARBA00022448"/>
    </source>
</evidence>
<dbReference type="GO" id="GO:0022857">
    <property type="term" value="F:transmembrane transporter activity"/>
    <property type="evidence" value="ECO:0007669"/>
    <property type="project" value="InterPro"/>
</dbReference>
<dbReference type="Pfam" id="PF25973">
    <property type="entry name" value="BSH_CzcB"/>
    <property type="match status" value="1"/>
</dbReference>
<keyword evidence="2" id="KW-0813">Transport</keyword>
<comment type="function">
    <text evidence="5">CzcA and CzcB together would act in zinc efflux nearly as effectively as the complete czc efflux system (CzcABC). The CzcB protein is thought to funnel zinc cations to the CzcA transport protein.</text>
</comment>
<dbReference type="GO" id="GO:0015679">
    <property type="term" value="P:plasma membrane copper ion transport"/>
    <property type="evidence" value="ECO:0007669"/>
    <property type="project" value="TreeGrafter"/>
</dbReference>
<keyword evidence="6" id="KW-1133">Transmembrane helix</keyword>
<dbReference type="FunFam" id="2.40.420.20:FF:000006">
    <property type="entry name" value="RND family efflux transporter MFP subunit"/>
    <property type="match status" value="1"/>
</dbReference>
<evidence type="ECO:0000256" key="4">
    <source>
        <dbReference type="ARBA" id="ARBA00043263"/>
    </source>
</evidence>
<dbReference type="GO" id="GO:0030288">
    <property type="term" value="C:outer membrane-bounded periplasmic space"/>
    <property type="evidence" value="ECO:0007669"/>
    <property type="project" value="TreeGrafter"/>
</dbReference>
<keyword evidence="6" id="KW-0812">Transmembrane</keyword>
<dbReference type="FunFam" id="2.40.30.170:FF:000010">
    <property type="entry name" value="Efflux RND transporter periplasmic adaptor subunit"/>
    <property type="match status" value="1"/>
</dbReference>
<dbReference type="GO" id="GO:0016020">
    <property type="term" value="C:membrane"/>
    <property type="evidence" value="ECO:0007669"/>
    <property type="project" value="InterPro"/>
</dbReference>
<evidence type="ECO:0000259" key="8">
    <source>
        <dbReference type="Pfam" id="PF25954"/>
    </source>
</evidence>
<sequence length="420" mass="44696">MRVRPPVHGTDMSRRLIPVLLALAGGVLIATWWPGAPDAVRTMLAGARGAAAPAKPEPHAAAGPEPERSGLVKLTDDQVGKAGIRTDGVGGGNLSRHLHVPGTIVPNANLTARIAVKTTGTVVELRKGLGDKVAKGEVVALLDSREIADAKGEYLAARVSAALQKTLYERDKELWDRRISSEQQYLRSQASYQDLKVKEDAARRKLTFLGLSQAEIQALPNQPEAQFERQEIRSPLGGKVVERRVDLGAAVGRDNLETELYSVVDLSTVWVDLAVSPGDLPLVREGQAVAVRAEATGEAARGRIVIIVPVLDQATRAARVVAELANPDETWRPGSFVGAEIVISDKPVRVLIPASAIQTLEGRPNVFVRVAAGFEARPVKLGRSDDAAVEVTEGLEPGEAVAVANTFTLKSELGKAAAED</sequence>
<evidence type="ECO:0000313" key="11">
    <source>
        <dbReference type="EMBL" id="GLS72454.1"/>
    </source>
</evidence>
<accession>A0AA37TK77</accession>
<evidence type="ECO:0000256" key="1">
    <source>
        <dbReference type="ARBA" id="ARBA00009477"/>
    </source>
</evidence>
<dbReference type="InterPro" id="IPR006143">
    <property type="entry name" value="RND_pump_MFP"/>
</dbReference>
<keyword evidence="4" id="KW-0105">Cadmium resistance</keyword>
<keyword evidence="12" id="KW-1185">Reference proteome</keyword>
<dbReference type="InterPro" id="IPR058647">
    <property type="entry name" value="BSH_CzcB-like"/>
</dbReference>
<dbReference type="SUPFAM" id="SSF111369">
    <property type="entry name" value="HlyD-like secretion proteins"/>
    <property type="match status" value="1"/>
</dbReference>
<dbReference type="Pfam" id="PF25975">
    <property type="entry name" value="CzcB_C"/>
    <property type="match status" value="1"/>
</dbReference>
<proteinExistence type="inferred from homology"/>
<dbReference type="Gene3D" id="2.40.50.100">
    <property type="match status" value="1"/>
</dbReference>
<dbReference type="InterPro" id="IPR051909">
    <property type="entry name" value="MFP_Cation_Efflux"/>
</dbReference>
<dbReference type="Pfam" id="PF25893">
    <property type="entry name" value="HH_CzcB"/>
    <property type="match status" value="1"/>
</dbReference>
<dbReference type="GO" id="GO:0060003">
    <property type="term" value="P:copper ion export"/>
    <property type="evidence" value="ECO:0007669"/>
    <property type="project" value="TreeGrafter"/>
</dbReference>
<dbReference type="NCBIfam" id="TIGR01730">
    <property type="entry name" value="RND_mfp"/>
    <property type="match status" value="1"/>
</dbReference>
<evidence type="ECO:0000259" key="7">
    <source>
        <dbReference type="Pfam" id="PF25893"/>
    </source>
</evidence>
<evidence type="ECO:0000259" key="10">
    <source>
        <dbReference type="Pfam" id="PF25975"/>
    </source>
</evidence>
<dbReference type="Gene3D" id="2.40.30.170">
    <property type="match status" value="1"/>
</dbReference>
<comment type="caution">
    <text evidence="11">The sequence shown here is derived from an EMBL/GenBank/DDBJ whole genome shotgun (WGS) entry which is preliminary data.</text>
</comment>